<evidence type="ECO:0000259" key="1">
    <source>
        <dbReference type="Pfam" id="PF11716"/>
    </source>
</evidence>
<dbReference type="AlphaFoldDB" id="A0A6L7GJ55"/>
<protein>
    <submittedName>
        <fullName evidence="2">TIGR03086 family protein</fullName>
    </submittedName>
</protein>
<feature type="domain" description="Mycothiol-dependent maleylpyruvate isomerase metal-binding" evidence="1">
    <location>
        <begin position="31"/>
        <end position="137"/>
    </location>
</feature>
<dbReference type="InterPro" id="IPR034660">
    <property type="entry name" value="DinB/YfiT-like"/>
</dbReference>
<dbReference type="NCBIfam" id="TIGR03086">
    <property type="entry name" value="TIGR03086 family metal-binding protein"/>
    <property type="match status" value="1"/>
</dbReference>
<name>A0A6L7GJ55_9ACTN</name>
<dbReference type="InterPro" id="IPR017517">
    <property type="entry name" value="Maleyloyr_isom"/>
</dbReference>
<accession>A0A6L7GJ55</accession>
<organism evidence="2 3">
    <name type="scientific">Gordonia mangrovi</name>
    <dbReference type="NCBI Taxonomy" id="2665643"/>
    <lineage>
        <taxon>Bacteria</taxon>
        <taxon>Bacillati</taxon>
        <taxon>Actinomycetota</taxon>
        <taxon>Actinomycetes</taxon>
        <taxon>Mycobacteriales</taxon>
        <taxon>Gordoniaceae</taxon>
        <taxon>Gordonia</taxon>
    </lineage>
</organism>
<dbReference type="RefSeq" id="WP_160900177.1">
    <property type="nucleotide sequence ID" value="NZ_CP102850.1"/>
</dbReference>
<dbReference type="Pfam" id="PF11716">
    <property type="entry name" value="MDMPI_N"/>
    <property type="match status" value="1"/>
</dbReference>
<gene>
    <name evidence="2" type="ORF">GIY30_01285</name>
</gene>
<reference evidence="2 3" key="1">
    <citation type="submission" date="2019-11" db="EMBL/GenBank/DDBJ databases">
        <title>Gordonia sp. nov., a novel actinobacterium isolated from mangrove soil in Hainan.</title>
        <authorList>
            <person name="Huang X."/>
            <person name="Xie Y."/>
            <person name="Chu X."/>
            <person name="Xiao K."/>
        </authorList>
    </citation>
    <scope>NUCLEOTIDE SEQUENCE [LARGE SCALE GENOMIC DNA]</scope>
    <source>
        <strain evidence="2 3">HNM0687</strain>
    </source>
</reference>
<dbReference type="Gene3D" id="1.20.120.450">
    <property type="entry name" value="dinb family like domain"/>
    <property type="match status" value="1"/>
</dbReference>
<sequence length="199" mass="21959">MSNSVDTGPDRDQKVATPQSLRSLLIGGMALFDERVAEVNADQFGRDTTCDGWTIEDLVQHTADTADRAVAFLRGATWVAPESTGPALDRWRETSAALRAQLKVSDLDGRWPLADDSPHAKLRFHGCDFAIHRWDLAQSLGIDEELPAGWLEYMNGFFRSLPDEAIRRPRAFAPELAPAPSDGPTARLMAFLGRRPLTS</sequence>
<keyword evidence="3" id="KW-1185">Reference proteome</keyword>
<dbReference type="InterPro" id="IPR024344">
    <property type="entry name" value="MDMPI_metal-binding"/>
</dbReference>
<dbReference type="GO" id="GO:0046872">
    <property type="term" value="F:metal ion binding"/>
    <property type="evidence" value="ECO:0007669"/>
    <property type="project" value="InterPro"/>
</dbReference>
<evidence type="ECO:0000313" key="2">
    <source>
        <dbReference type="EMBL" id="MXP20000.1"/>
    </source>
</evidence>
<dbReference type="SUPFAM" id="SSF109854">
    <property type="entry name" value="DinB/YfiT-like putative metalloenzymes"/>
    <property type="match status" value="1"/>
</dbReference>
<dbReference type="NCBIfam" id="TIGR03083">
    <property type="entry name" value="maleylpyruvate isomerase family mycothiol-dependent enzyme"/>
    <property type="match status" value="1"/>
</dbReference>
<comment type="caution">
    <text evidence="2">The sequence shown here is derived from an EMBL/GenBank/DDBJ whole genome shotgun (WGS) entry which is preliminary data.</text>
</comment>
<evidence type="ECO:0000313" key="3">
    <source>
        <dbReference type="Proteomes" id="UP000475545"/>
    </source>
</evidence>
<dbReference type="EMBL" id="WMBR01000001">
    <property type="protein sequence ID" value="MXP20000.1"/>
    <property type="molecule type" value="Genomic_DNA"/>
</dbReference>
<dbReference type="InterPro" id="IPR017520">
    <property type="entry name" value="CHP03086"/>
</dbReference>
<proteinExistence type="predicted"/>
<dbReference type="Proteomes" id="UP000475545">
    <property type="component" value="Unassembled WGS sequence"/>
</dbReference>